<dbReference type="Pfam" id="PF00326">
    <property type="entry name" value="Peptidase_S9"/>
    <property type="match status" value="1"/>
</dbReference>
<dbReference type="InterPro" id="IPR050278">
    <property type="entry name" value="Serine_Prot_S9B/DPPIV"/>
</dbReference>
<dbReference type="PANTHER" id="PTHR11731">
    <property type="entry name" value="PROTEASE FAMILY S9B,C DIPEPTIDYL-PEPTIDASE IV-RELATED"/>
    <property type="match status" value="1"/>
</dbReference>
<evidence type="ECO:0000259" key="2">
    <source>
        <dbReference type="Pfam" id="PF00930"/>
    </source>
</evidence>
<dbReference type="InterPro" id="IPR002469">
    <property type="entry name" value="Peptidase_S9B_N"/>
</dbReference>
<evidence type="ECO:0000313" key="4">
    <source>
        <dbReference type="Proteomes" id="UP001431209"/>
    </source>
</evidence>
<dbReference type="Gene3D" id="2.140.10.30">
    <property type="entry name" value="Dipeptidylpeptidase IV, N-terminal domain"/>
    <property type="match status" value="1"/>
</dbReference>
<dbReference type="AlphaFoldDB" id="A0AAW2YLS3"/>
<dbReference type="GO" id="GO:0008236">
    <property type="term" value="F:serine-type peptidase activity"/>
    <property type="evidence" value="ECO:0007669"/>
    <property type="project" value="InterPro"/>
</dbReference>
<dbReference type="EMBL" id="JAOPGA020000288">
    <property type="protein sequence ID" value="KAL0477953.1"/>
    <property type="molecule type" value="Genomic_DNA"/>
</dbReference>
<dbReference type="Proteomes" id="UP001431209">
    <property type="component" value="Unassembled WGS sequence"/>
</dbReference>
<keyword evidence="4" id="KW-1185">Reference proteome</keyword>
<evidence type="ECO:0000259" key="1">
    <source>
        <dbReference type="Pfam" id="PF00326"/>
    </source>
</evidence>
<dbReference type="Pfam" id="PF00930">
    <property type="entry name" value="DPPIV_N"/>
    <property type="match status" value="1"/>
</dbReference>
<gene>
    <name evidence="3" type="ORF">AKO1_005303</name>
</gene>
<proteinExistence type="predicted"/>
<name>A0AAW2YLS3_9EUKA</name>
<dbReference type="InterPro" id="IPR029058">
    <property type="entry name" value="AB_hydrolase_fold"/>
</dbReference>
<feature type="non-terminal residue" evidence="3">
    <location>
        <position position="1"/>
    </location>
</feature>
<dbReference type="SUPFAM" id="SSF53474">
    <property type="entry name" value="alpha/beta-Hydrolases"/>
    <property type="match status" value="1"/>
</dbReference>
<organism evidence="3 4">
    <name type="scientific">Acrasis kona</name>
    <dbReference type="NCBI Taxonomy" id="1008807"/>
    <lineage>
        <taxon>Eukaryota</taxon>
        <taxon>Discoba</taxon>
        <taxon>Heterolobosea</taxon>
        <taxon>Tetramitia</taxon>
        <taxon>Eutetramitia</taxon>
        <taxon>Acrasidae</taxon>
        <taxon>Acrasis</taxon>
    </lineage>
</organism>
<dbReference type="GO" id="GO:0008239">
    <property type="term" value="F:dipeptidyl-peptidase activity"/>
    <property type="evidence" value="ECO:0007669"/>
    <property type="project" value="TreeGrafter"/>
</dbReference>
<accession>A0AAW2YLS3</accession>
<protein>
    <submittedName>
        <fullName evidence="3">DPP9</fullName>
    </submittedName>
</protein>
<dbReference type="Gene3D" id="3.40.50.1820">
    <property type="entry name" value="alpha/beta hydrolase"/>
    <property type="match status" value="1"/>
</dbReference>
<comment type="caution">
    <text evidence="3">The sequence shown here is derived from an EMBL/GenBank/DDBJ whole genome shotgun (WGS) entry which is preliminary data.</text>
</comment>
<reference evidence="3 4" key="1">
    <citation type="submission" date="2024-03" db="EMBL/GenBank/DDBJ databases">
        <title>The Acrasis kona genome and developmental transcriptomes reveal deep origins of eukaryotic multicellular pathways.</title>
        <authorList>
            <person name="Sheikh S."/>
            <person name="Fu C.-J."/>
            <person name="Brown M.W."/>
            <person name="Baldauf S.L."/>
        </authorList>
    </citation>
    <scope>NUCLEOTIDE SEQUENCE [LARGE SCALE GENOMIC DNA]</scope>
    <source>
        <strain evidence="3 4">ATCC MYA-3509</strain>
    </source>
</reference>
<dbReference type="PANTHER" id="PTHR11731:SF193">
    <property type="entry name" value="DIPEPTIDYL PEPTIDASE 9"/>
    <property type="match status" value="1"/>
</dbReference>
<evidence type="ECO:0000313" key="3">
    <source>
        <dbReference type="EMBL" id="KAL0477953.1"/>
    </source>
</evidence>
<dbReference type="SUPFAM" id="SSF82171">
    <property type="entry name" value="DPP6 N-terminal domain-like"/>
    <property type="match status" value="1"/>
</dbReference>
<dbReference type="GO" id="GO:0006508">
    <property type="term" value="P:proteolysis"/>
    <property type="evidence" value="ECO:0007669"/>
    <property type="project" value="InterPro"/>
</dbReference>
<dbReference type="InterPro" id="IPR001375">
    <property type="entry name" value="Peptidase_S9_cat"/>
</dbReference>
<feature type="domain" description="Peptidase S9 prolyl oligopeptidase catalytic" evidence="1">
    <location>
        <begin position="473"/>
        <end position="675"/>
    </location>
</feature>
<feature type="domain" description="Dipeptidylpeptidase IV N-terminal" evidence="2">
    <location>
        <begin position="41"/>
        <end position="365"/>
    </location>
</feature>
<sequence length="680" mass="78224">RKLTIEEELLRERQRSRTNGISSYITHESTHQILLPSGCSLLLYNTITKELIVLPTPIDDVHAKMDAKFSPDGCLVSYISDRDIYFHDIKKGLTHRITTSPDNCTSGVAEFIMQEEFDRFTGYWWDPSCPVDQTYRVAYLEVDESKVPHINIPNSGCKMKVDQFRYPRAGEPNAKSTLCVIDFEPSTGKLQRKKYDLCTLHSWHEYVSRCGWTPDGYIYLNLLERSQQRSAIVLINPKHDSSRTILEEKSESWINVKDSNYFLRNGNLIHLNETLTGFNHLYMYVVDAKGQFALKKQITSGDWQVDFNNCKIYLDEPMSIVYFMGTKDTFLERHVYYTNYESDSNVIERITDLNYDHDQITFNGTRTRMICNRSNLSGVVECIVYEKSLLDNKWSKLHVLDCTCHYSGYMCRNFPIIVPKIFRFYNSSQDLLCGCYYLPEKYDPNKSYPALLYIYGGPAVQLVTNNYSLRSNGRLQFFASLGYVVIMIDGRGSSRRGLAFESILKNSMGQFEVIDHIEGIDFLIRNNIVNIDKSRVAAFGWSYGGYLALMCLAQFGHYFRAVVAGAPVTCWELYDSGYTERYMGMPDHNASGYKLGSVLHYVPQLPDDCEDRLLLLCGMMDENVHFAHTTALIDELIECGKGYTLAMYPSERHSIRSYAAVSHYLTKVARFLLKNVPVNK</sequence>